<dbReference type="Gene3D" id="2.150.10.10">
    <property type="entry name" value="Serralysin-like metalloprotease, C-terminal"/>
    <property type="match status" value="1"/>
</dbReference>
<organism evidence="1 2">
    <name type="scientific">Metarhizobium album</name>
    <dbReference type="NCBI Taxonomy" id="2182425"/>
    <lineage>
        <taxon>Bacteria</taxon>
        <taxon>Pseudomonadati</taxon>
        <taxon>Pseudomonadota</taxon>
        <taxon>Alphaproteobacteria</taxon>
        <taxon>Hyphomicrobiales</taxon>
        <taxon>Rhizobiaceae</taxon>
        <taxon>Metarhizobium</taxon>
    </lineage>
</organism>
<proteinExistence type="predicted"/>
<accession>A0A2U2DMQ4</accession>
<dbReference type="EMBL" id="QFBC01000010">
    <property type="protein sequence ID" value="PWE54550.1"/>
    <property type="molecule type" value="Genomic_DNA"/>
</dbReference>
<protein>
    <recommendedName>
        <fullName evidence="3">Calcium-binding protein</fullName>
    </recommendedName>
</protein>
<gene>
    <name evidence="1" type="ORF">DEM27_20870</name>
</gene>
<dbReference type="Pfam" id="PF00353">
    <property type="entry name" value="HemolysinCabind"/>
    <property type="match status" value="1"/>
</dbReference>
<evidence type="ECO:0000313" key="2">
    <source>
        <dbReference type="Proteomes" id="UP000245252"/>
    </source>
</evidence>
<dbReference type="InterPro" id="IPR011049">
    <property type="entry name" value="Serralysin-like_metalloprot_C"/>
</dbReference>
<keyword evidence="2" id="KW-1185">Reference proteome</keyword>
<dbReference type="InterPro" id="IPR001343">
    <property type="entry name" value="Hemolysn_Ca-bd"/>
</dbReference>
<dbReference type="Proteomes" id="UP000245252">
    <property type="component" value="Unassembled WGS sequence"/>
</dbReference>
<reference evidence="1 2" key="1">
    <citation type="submission" date="2018-05" db="EMBL/GenBank/DDBJ databases">
        <title>The draft genome of strain NS-104.</title>
        <authorList>
            <person name="Hang P."/>
            <person name="Jiang J."/>
        </authorList>
    </citation>
    <scope>NUCLEOTIDE SEQUENCE [LARGE SCALE GENOMIC DNA]</scope>
    <source>
        <strain evidence="1 2">NS-104</strain>
    </source>
</reference>
<name>A0A2U2DMQ4_9HYPH</name>
<evidence type="ECO:0008006" key="3">
    <source>
        <dbReference type="Google" id="ProtNLM"/>
    </source>
</evidence>
<dbReference type="GO" id="GO:0005509">
    <property type="term" value="F:calcium ion binding"/>
    <property type="evidence" value="ECO:0007669"/>
    <property type="project" value="InterPro"/>
</dbReference>
<dbReference type="AlphaFoldDB" id="A0A2U2DMQ4"/>
<sequence length="423" mass="44053">MDGALNEDKAIIDNKLVASDLFTRNLDTSEEQALYAGPIAAGMGRQFLEPVTKDPSTVPTLPQVNAFIATLPQGGTGQPAGTLSVQQVLDGAANGSHYILADRLDKIVANPDVMKNADSYQLTNSIGGVGAVTVEGAKVLLGAKNASSFDYSLADTDAAIKGAAASVIKEADTIAVVGTEQGDTLNYSGFGRGVILSGNGGDDTLMGTQYNDNLIGGTGRNTYLPGSGKDTITLTSGDSVETIRIDTTGLGGDLNTKNTLVYIQGFDKADKFAISNADVFTDTGPTFDITDIHFAPWTNPTLANYTGLHGSQGFDQITGSLIDSDTIAVYILPKLNATGSELDKVADGSLLMQGLGAGTARAYADIRADWSGYLVAYQNGNGYVYWADDANSDGKLVASEISLKVKLMGVAENILSADNFVLS</sequence>
<evidence type="ECO:0000313" key="1">
    <source>
        <dbReference type="EMBL" id="PWE54550.1"/>
    </source>
</evidence>
<comment type="caution">
    <text evidence="1">The sequence shown here is derived from an EMBL/GenBank/DDBJ whole genome shotgun (WGS) entry which is preliminary data.</text>
</comment>